<organism evidence="2 3">
    <name type="scientific">Plectus sambesii</name>
    <dbReference type="NCBI Taxonomy" id="2011161"/>
    <lineage>
        <taxon>Eukaryota</taxon>
        <taxon>Metazoa</taxon>
        <taxon>Ecdysozoa</taxon>
        <taxon>Nematoda</taxon>
        <taxon>Chromadorea</taxon>
        <taxon>Plectida</taxon>
        <taxon>Plectina</taxon>
        <taxon>Plectoidea</taxon>
        <taxon>Plectidae</taxon>
        <taxon>Plectus</taxon>
    </lineage>
</organism>
<accession>A0A914VAZ0</accession>
<reference evidence="3" key="1">
    <citation type="submission" date="2022-11" db="UniProtKB">
        <authorList>
            <consortium name="WormBaseParasite"/>
        </authorList>
    </citation>
    <scope>IDENTIFICATION</scope>
</reference>
<name>A0A914VAZ0_9BILA</name>
<protein>
    <submittedName>
        <fullName evidence="3">Uncharacterized protein</fullName>
    </submittedName>
</protein>
<dbReference type="AlphaFoldDB" id="A0A914VAZ0"/>
<feature type="transmembrane region" description="Helical" evidence="1">
    <location>
        <begin position="65"/>
        <end position="90"/>
    </location>
</feature>
<evidence type="ECO:0000313" key="2">
    <source>
        <dbReference type="Proteomes" id="UP000887566"/>
    </source>
</evidence>
<feature type="transmembrane region" description="Helical" evidence="1">
    <location>
        <begin position="126"/>
        <end position="148"/>
    </location>
</feature>
<sequence length="202" mass="22794">MPIVRKNDVYERLHTDSLAVWTYLAGAFSLVVYGGGVIYCTWAVTEHETKGFLDNTLSPLVWQTIWSFDLIMYAVGVLTTVIMMIGLLYVSRLSLIPWVLVSCVICAKHLIQLLVVLAFAQQNIPVIISSSQFAIALVQVIFIFIVLIKFDQIGRVLYVKCDKRWMDSKRHPKMMLVPGAMPPPMINPYYPTSIFALPPATI</sequence>
<proteinExistence type="predicted"/>
<dbReference type="WBParaSite" id="PSAMB.scaffold16571size1302.g36960.t1">
    <property type="protein sequence ID" value="PSAMB.scaffold16571size1302.g36960.t1"/>
    <property type="gene ID" value="PSAMB.scaffold16571size1302.g36960"/>
</dbReference>
<keyword evidence="2" id="KW-1185">Reference proteome</keyword>
<evidence type="ECO:0000313" key="3">
    <source>
        <dbReference type="WBParaSite" id="PSAMB.scaffold16571size1302.g36960.t1"/>
    </source>
</evidence>
<feature type="transmembrane region" description="Helical" evidence="1">
    <location>
        <begin position="97"/>
        <end position="120"/>
    </location>
</feature>
<keyword evidence="1" id="KW-0812">Transmembrane</keyword>
<keyword evidence="1" id="KW-0472">Membrane</keyword>
<keyword evidence="1" id="KW-1133">Transmembrane helix</keyword>
<dbReference type="Proteomes" id="UP000887566">
    <property type="component" value="Unplaced"/>
</dbReference>
<feature type="transmembrane region" description="Helical" evidence="1">
    <location>
        <begin position="20"/>
        <end position="45"/>
    </location>
</feature>
<evidence type="ECO:0000256" key="1">
    <source>
        <dbReference type="SAM" id="Phobius"/>
    </source>
</evidence>